<evidence type="ECO:0000256" key="6">
    <source>
        <dbReference type="ARBA" id="ARBA00022840"/>
    </source>
</evidence>
<dbReference type="InterPro" id="IPR003439">
    <property type="entry name" value="ABC_transporter-like_ATP-bd"/>
</dbReference>
<feature type="domain" description="ABC transporter" evidence="11">
    <location>
        <begin position="350"/>
        <end position="584"/>
    </location>
</feature>
<dbReference type="Pfam" id="PF00664">
    <property type="entry name" value="ABC_membrane"/>
    <property type="match status" value="1"/>
</dbReference>
<evidence type="ECO:0000256" key="4">
    <source>
        <dbReference type="ARBA" id="ARBA00022692"/>
    </source>
</evidence>
<dbReference type="GO" id="GO:0005886">
    <property type="term" value="C:plasma membrane"/>
    <property type="evidence" value="ECO:0007669"/>
    <property type="project" value="UniProtKB-SubCell"/>
</dbReference>
<evidence type="ECO:0000259" key="11">
    <source>
        <dbReference type="PROSITE" id="PS50893"/>
    </source>
</evidence>
<dbReference type="InterPro" id="IPR039421">
    <property type="entry name" value="Type_1_exporter"/>
</dbReference>
<dbReference type="CDD" id="cd07346">
    <property type="entry name" value="ABC_6TM_exporters"/>
    <property type="match status" value="1"/>
</dbReference>
<evidence type="ECO:0000256" key="3">
    <source>
        <dbReference type="ARBA" id="ARBA00022475"/>
    </source>
</evidence>
<evidence type="ECO:0000256" key="5">
    <source>
        <dbReference type="ARBA" id="ARBA00022741"/>
    </source>
</evidence>
<proteinExistence type="inferred from homology"/>
<evidence type="ECO:0000256" key="9">
    <source>
        <dbReference type="ARBA" id="ARBA00061644"/>
    </source>
</evidence>
<keyword evidence="3" id="KW-1003">Cell membrane</keyword>
<keyword evidence="8 10" id="KW-0472">Membrane</keyword>
<name>A0A1U8X0Z1_9ACTN</name>
<evidence type="ECO:0000256" key="8">
    <source>
        <dbReference type="ARBA" id="ARBA00023136"/>
    </source>
</evidence>
<dbReference type="AlphaFoldDB" id="A0A1U8X0Z1"/>
<feature type="domain" description="ABC transmembrane type-1" evidence="12">
    <location>
        <begin position="38"/>
        <end position="317"/>
    </location>
</feature>
<dbReference type="PANTHER" id="PTHR43394:SF1">
    <property type="entry name" value="ATP-BINDING CASSETTE SUB-FAMILY B MEMBER 10, MITOCHONDRIAL"/>
    <property type="match status" value="1"/>
</dbReference>
<dbReference type="SMART" id="SM00382">
    <property type="entry name" value="AAA"/>
    <property type="match status" value="1"/>
</dbReference>
<dbReference type="InterPro" id="IPR027417">
    <property type="entry name" value="P-loop_NTPase"/>
</dbReference>
<dbReference type="InterPro" id="IPR011527">
    <property type="entry name" value="ABC1_TM_dom"/>
</dbReference>
<dbReference type="SUPFAM" id="SSF90123">
    <property type="entry name" value="ABC transporter transmembrane region"/>
    <property type="match status" value="1"/>
</dbReference>
<evidence type="ECO:0000259" key="12">
    <source>
        <dbReference type="PROSITE" id="PS50929"/>
    </source>
</evidence>
<comment type="similarity">
    <text evidence="9">Belongs to the ABC transporter superfamily. Lipid exporter (TC 3.A.1.106) family.</text>
</comment>
<dbReference type="Gene3D" id="1.20.1560.10">
    <property type="entry name" value="ABC transporter type 1, transmembrane domain"/>
    <property type="match status" value="1"/>
</dbReference>
<sequence>MSDLFAGLHADAYDRVYGNRRLLARILRQLRAHRAGMIGSALLVAGSVLLTASVPIVVSRLIDQAGGGSGPGLLLCLFVVAAAVLAWAMNWARQAITARLVGGMVYRLQCEAADAALAKDVAFYDENSVGKVLSRVTGDTEGFGSVLTLTLNLISQLFLVVLLGGVVFWIDPGLGLVILAALPFLLGTALAFRRVARTAAAATRRVMAKVNANVHETMLGIAVAKSFGRERAVHDDFDDVNRLSYRVYVRQGLIYAVILPVLTLLAGLATAVVLYQGGRFAAIGRLSAGEWYFALQALGMLWQPVTQAASFWSLFQQGLAAAERVFALIDSDHAVVQSGNAPVTALTGEIEARGLHFRYGSGAAVFRDFDVRLAARETVAVVGHTGGGKSTLAKLIARAYDFQGGELLVDGRDIRGLDLRAYRRRVGVVPQHPFIFAGTLAENIAYGRPGAGRDDVVRAVERIGHRVWDRSMPMSLDDRLAAGGQGVSVGQRQLIALARMFVREPDILLLDEPTASVDPLTERGIQDALARLCAGRTVVVIAHRLSTIRRADRVLVLHGGEIAEQGRFDELLRRDGPFAALYATYYAHQETA</sequence>
<dbReference type="Gene3D" id="3.40.50.300">
    <property type="entry name" value="P-loop containing nucleotide triphosphate hydrolases"/>
    <property type="match status" value="1"/>
</dbReference>
<feature type="transmembrane region" description="Helical" evidence="10">
    <location>
        <begin position="252"/>
        <end position="275"/>
    </location>
</feature>
<feature type="transmembrane region" description="Helical" evidence="10">
    <location>
        <begin position="176"/>
        <end position="196"/>
    </location>
</feature>
<accession>A0A1U8X0Z1</accession>
<evidence type="ECO:0000313" key="13">
    <source>
        <dbReference type="EMBL" id="AKQ99291.1"/>
    </source>
</evidence>
<keyword evidence="6" id="KW-0067">ATP-binding</keyword>
<dbReference type="PROSITE" id="PS50893">
    <property type="entry name" value="ABC_TRANSPORTER_2"/>
    <property type="match status" value="1"/>
</dbReference>
<protein>
    <submittedName>
        <fullName evidence="13">ABC transporter</fullName>
    </submittedName>
</protein>
<dbReference type="PANTHER" id="PTHR43394">
    <property type="entry name" value="ATP-DEPENDENT PERMEASE MDL1, MITOCHONDRIAL"/>
    <property type="match status" value="1"/>
</dbReference>
<dbReference type="SUPFAM" id="SSF52540">
    <property type="entry name" value="P-loop containing nucleoside triphosphate hydrolases"/>
    <property type="match status" value="1"/>
</dbReference>
<evidence type="ECO:0000256" key="7">
    <source>
        <dbReference type="ARBA" id="ARBA00022989"/>
    </source>
</evidence>
<dbReference type="PROSITE" id="PS00211">
    <property type="entry name" value="ABC_TRANSPORTER_1"/>
    <property type="match status" value="1"/>
</dbReference>
<organism evidence="13">
    <name type="scientific">Actinomadura sp. ATCC 39365</name>
    <dbReference type="NCBI Taxonomy" id="1676613"/>
    <lineage>
        <taxon>Bacteria</taxon>
        <taxon>Bacillati</taxon>
        <taxon>Actinomycetota</taxon>
        <taxon>Actinomycetes</taxon>
        <taxon>Streptosporangiales</taxon>
        <taxon>Thermomonosporaceae</taxon>
        <taxon>Actinomadura</taxon>
    </lineage>
</organism>
<dbReference type="GO" id="GO:0015421">
    <property type="term" value="F:ABC-type oligopeptide transporter activity"/>
    <property type="evidence" value="ECO:0007669"/>
    <property type="project" value="TreeGrafter"/>
</dbReference>
<dbReference type="GO" id="GO:0005524">
    <property type="term" value="F:ATP binding"/>
    <property type="evidence" value="ECO:0007669"/>
    <property type="project" value="UniProtKB-KW"/>
</dbReference>
<keyword evidence="4 10" id="KW-0812">Transmembrane</keyword>
<evidence type="ECO:0000256" key="2">
    <source>
        <dbReference type="ARBA" id="ARBA00022448"/>
    </source>
</evidence>
<evidence type="ECO:0000256" key="1">
    <source>
        <dbReference type="ARBA" id="ARBA00004651"/>
    </source>
</evidence>
<dbReference type="EMBL" id="KP025768">
    <property type="protein sequence ID" value="AKQ99291.1"/>
    <property type="molecule type" value="Genomic_DNA"/>
</dbReference>
<reference evidence="13" key="1">
    <citation type="journal article" date="2017" name="Appl. Environ. Microbiol.">
        <title>Biosynthesis of 2' -chloropentostatin and 2' -amino-2' -deoxyadenosine highlights a single gene cluster performing two independent pathways in Actinomadura sp. ATCC 39365.</title>
        <authorList>
            <person name="Gao Y."/>
            <person name="Xu G."/>
            <person name="Wu P."/>
            <person name="Liu J."/>
            <person name="Cai Y.S."/>
            <person name="Deng Z."/>
            <person name="Chen W."/>
        </authorList>
    </citation>
    <scope>NUCLEOTIDE SEQUENCE</scope>
    <source>
        <strain evidence="13">ATCC 39365</strain>
    </source>
</reference>
<feature type="transmembrane region" description="Helical" evidence="10">
    <location>
        <begin position="70"/>
        <end position="89"/>
    </location>
</feature>
<keyword evidence="7 10" id="KW-1133">Transmembrane helix</keyword>
<dbReference type="InterPro" id="IPR003593">
    <property type="entry name" value="AAA+_ATPase"/>
</dbReference>
<dbReference type="InterPro" id="IPR036640">
    <property type="entry name" value="ABC1_TM_sf"/>
</dbReference>
<dbReference type="GO" id="GO:0016887">
    <property type="term" value="F:ATP hydrolysis activity"/>
    <property type="evidence" value="ECO:0007669"/>
    <property type="project" value="InterPro"/>
</dbReference>
<dbReference type="FunFam" id="3.40.50.300:FF:000299">
    <property type="entry name" value="ABC transporter ATP-binding protein/permease"/>
    <property type="match status" value="1"/>
</dbReference>
<feature type="transmembrane region" description="Helical" evidence="10">
    <location>
        <begin position="35"/>
        <end position="58"/>
    </location>
</feature>
<comment type="subcellular location">
    <subcellularLocation>
        <location evidence="1">Cell membrane</location>
        <topology evidence="1">Multi-pass membrane protein</topology>
    </subcellularLocation>
</comment>
<keyword evidence="2" id="KW-0813">Transport</keyword>
<evidence type="ECO:0000256" key="10">
    <source>
        <dbReference type="SAM" id="Phobius"/>
    </source>
</evidence>
<dbReference type="InterPro" id="IPR017871">
    <property type="entry name" value="ABC_transporter-like_CS"/>
</dbReference>
<feature type="transmembrane region" description="Helical" evidence="10">
    <location>
        <begin position="149"/>
        <end position="170"/>
    </location>
</feature>
<dbReference type="Pfam" id="PF00005">
    <property type="entry name" value="ABC_tran"/>
    <property type="match status" value="1"/>
</dbReference>
<keyword evidence="5" id="KW-0547">Nucleotide-binding</keyword>
<dbReference type="PROSITE" id="PS50929">
    <property type="entry name" value="ABC_TM1F"/>
    <property type="match status" value="1"/>
</dbReference>